<keyword evidence="2" id="KW-1185">Reference proteome</keyword>
<evidence type="ECO:0000313" key="1">
    <source>
        <dbReference type="EMBL" id="KIK73521.1"/>
    </source>
</evidence>
<reference evidence="1 2" key="1">
    <citation type="submission" date="2014-04" db="EMBL/GenBank/DDBJ databases">
        <authorList>
            <consortium name="DOE Joint Genome Institute"/>
            <person name="Kuo A."/>
            <person name="Kohler A."/>
            <person name="Jargeat P."/>
            <person name="Nagy L.G."/>
            <person name="Floudas D."/>
            <person name="Copeland A."/>
            <person name="Barry K.W."/>
            <person name="Cichocki N."/>
            <person name="Veneault-Fourrey C."/>
            <person name="LaButti K."/>
            <person name="Lindquist E.A."/>
            <person name="Lipzen A."/>
            <person name="Lundell T."/>
            <person name="Morin E."/>
            <person name="Murat C."/>
            <person name="Sun H."/>
            <person name="Tunlid A."/>
            <person name="Henrissat B."/>
            <person name="Grigoriev I.V."/>
            <person name="Hibbett D.S."/>
            <person name="Martin F."/>
            <person name="Nordberg H.P."/>
            <person name="Cantor M.N."/>
            <person name="Hua S.X."/>
        </authorList>
    </citation>
    <scope>NUCLEOTIDE SEQUENCE [LARGE SCALE GENOMIC DNA]</scope>
    <source>
        <strain evidence="1 2">Ve08.2h10</strain>
    </source>
</reference>
<dbReference type="AlphaFoldDB" id="A0A0D0CRU3"/>
<gene>
    <name evidence="1" type="ORF">PAXRUDRAFT_20759</name>
</gene>
<accession>A0A0D0CRU3</accession>
<dbReference type="InParanoid" id="A0A0D0CRU3"/>
<dbReference type="EMBL" id="KN829659">
    <property type="protein sequence ID" value="KIK73521.1"/>
    <property type="molecule type" value="Genomic_DNA"/>
</dbReference>
<protein>
    <submittedName>
        <fullName evidence="1">Uncharacterized protein</fullName>
    </submittedName>
</protein>
<proteinExistence type="predicted"/>
<dbReference type="Proteomes" id="UP000054538">
    <property type="component" value="Unassembled WGS sequence"/>
</dbReference>
<evidence type="ECO:0000313" key="2">
    <source>
        <dbReference type="Proteomes" id="UP000054538"/>
    </source>
</evidence>
<organism evidence="1 2">
    <name type="scientific">Paxillus rubicundulus Ve08.2h10</name>
    <dbReference type="NCBI Taxonomy" id="930991"/>
    <lineage>
        <taxon>Eukaryota</taxon>
        <taxon>Fungi</taxon>
        <taxon>Dikarya</taxon>
        <taxon>Basidiomycota</taxon>
        <taxon>Agaricomycotina</taxon>
        <taxon>Agaricomycetes</taxon>
        <taxon>Agaricomycetidae</taxon>
        <taxon>Boletales</taxon>
        <taxon>Paxilineae</taxon>
        <taxon>Paxillaceae</taxon>
        <taxon>Paxillus</taxon>
    </lineage>
</organism>
<sequence>MDYPLLPLKTLPTQEVLPLSVDLPHTTQMLQQPPMKVTFISIANGMSAPSANAFIPDIPSSTVIDNNDIFDSTTNINMTGSPSPEYKEF</sequence>
<name>A0A0D0CRU3_9AGAM</name>
<reference evidence="2" key="2">
    <citation type="submission" date="2015-01" db="EMBL/GenBank/DDBJ databases">
        <title>Evolutionary Origins and Diversification of the Mycorrhizal Mutualists.</title>
        <authorList>
            <consortium name="DOE Joint Genome Institute"/>
            <consortium name="Mycorrhizal Genomics Consortium"/>
            <person name="Kohler A."/>
            <person name="Kuo A."/>
            <person name="Nagy L.G."/>
            <person name="Floudas D."/>
            <person name="Copeland A."/>
            <person name="Barry K.W."/>
            <person name="Cichocki N."/>
            <person name="Veneault-Fourrey C."/>
            <person name="LaButti K."/>
            <person name="Lindquist E.A."/>
            <person name="Lipzen A."/>
            <person name="Lundell T."/>
            <person name="Morin E."/>
            <person name="Murat C."/>
            <person name="Riley R."/>
            <person name="Ohm R."/>
            <person name="Sun H."/>
            <person name="Tunlid A."/>
            <person name="Henrissat B."/>
            <person name="Grigoriev I.V."/>
            <person name="Hibbett D.S."/>
            <person name="Martin F."/>
        </authorList>
    </citation>
    <scope>NUCLEOTIDE SEQUENCE [LARGE SCALE GENOMIC DNA]</scope>
    <source>
        <strain evidence="2">Ve08.2h10</strain>
    </source>
</reference>
<dbReference type="HOGENOM" id="CLU_2455412_0_0_1"/>
<dbReference type="OrthoDB" id="2701145at2759"/>